<evidence type="ECO:0000313" key="2">
    <source>
        <dbReference type="Proteomes" id="UP000233837"/>
    </source>
</evidence>
<proteinExistence type="predicted"/>
<dbReference type="EMBL" id="KZ502984">
    <property type="protein sequence ID" value="PKU69880.1"/>
    <property type="molecule type" value="Genomic_DNA"/>
</dbReference>
<reference evidence="1 2" key="1">
    <citation type="journal article" date="2016" name="Sci. Rep.">
        <title>The Dendrobium catenatum Lindl. genome sequence provides insights into polysaccharide synthase, floral development and adaptive evolution.</title>
        <authorList>
            <person name="Zhang G.Q."/>
            <person name="Xu Q."/>
            <person name="Bian C."/>
            <person name="Tsai W.C."/>
            <person name="Yeh C.M."/>
            <person name="Liu K.W."/>
            <person name="Yoshida K."/>
            <person name="Zhang L.S."/>
            <person name="Chang S.B."/>
            <person name="Chen F."/>
            <person name="Shi Y."/>
            <person name="Su Y.Y."/>
            <person name="Zhang Y.Q."/>
            <person name="Chen L.J."/>
            <person name="Yin Y."/>
            <person name="Lin M."/>
            <person name="Huang H."/>
            <person name="Deng H."/>
            <person name="Wang Z.W."/>
            <person name="Zhu S.L."/>
            <person name="Zhao X."/>
            <person name="Deng C."/>
            <person name="Niu S.C."/>
            <person name="Huang J."/>
            <person name="Wang M."/>
            <person name="Liu G.H."/>
            <person name="Yang H.J."/>
            <person name="Xiao X.J."/>
            <person name="Hsiao Y.Y."/>
            <person name="Wu W.L."/>
            <person name="Chen Y.Y."/>
            <person name="Mitsuda N."/>
            <person name="Ohme-Takagi M."/>
            <person name="Luo Y.B."/>
            <person name="Van de Peer Y."/>
            <person name="Liu Z.J."/>
        </authorList>
    </citation>
    <scope>NUCLEOTIDE SEQUENCE [LARGE SCALE GENOMIC DNA]</scope>
    <source>
        <tissue evidence="1">The whole plant</tissue>
    </source>
</reference>
<gene>
    <name evidence="1" type="primary">TIC32</name>
    <name evidence="1" type="ORF">MA16_Dca011898</name>
</gene>
<dbReference type="AlphaFoldDB" id="A0A2I0W2J5"/>
<evidence type="ECO:0000313" key="1">
    <source>
        <dbReference type="EMBL" id="PKU69880.1"/>
    </source>
</evidence>
<dbReference type="STRING" id="906689.A0A2I0W2J5"/>
<name>A0A2I0W2J5_9ASPA</name>
<dbReference type="InterPro" id="IPR055280">
    <property type="entry name" value="TIC32"/>
</dbReference>
<protein>
    <submittedName>
        <fullName evidence="1">Short-chain dehydrogenase TIC 32, chloroplastic</fullName>
    </submittedName>
</protein>
<reference evidence="1 2" key="2">
    <citation type="journal article" date="2017" name="Nature">
        <title>The Apostasia genome and the evolution of orchids.</title>
        <authorList>
            <person name="Zhang G.Q."/>
            <person name="Liu K.W."/>
            <person name="Li Z."/>
            <person name="Lohaus R."/>
            <person name="Hsiao Y.Y."/>
            <person name="Niu S.C."/>
            <person name="Wang J.Y."/>
            <person name="Lin Y.C."/>
            <person name="Xu Q."/>
            <person name="Chen L.J."/>
            <person name="Yoshida K."/>
            <person name="Fujiwara S."/>
            <person name="Wang Z.W."/>
            <person name="Zhang Y.Q."/>
            <person name="Mitsuda N."/>
            <person name="Wang M."/>
            <person name="Liu G.H."/>
            <person name="Pecoraro L."/>
            <person name="Huang H.X."/>
            <person name="Xiao X.J."/>
            <person name="Lin M."/>
            <person name="Wu X.Y."/>
            <person name="Wu W.L."/>
            <person name="Chen Y.Y."/>
            <person name="Chang S.B."/>
            <person name="Sakamoto S."/>
            <person name="Ohme-Takagi M."/>
            <person name="Yagi M."/>
            <person name="Zeng S.J."/>
            <person name="Shen C.Y."/>
            <person name="Yeh C.M."/>
            <person name="Luo Y.B."/>
            <person name="Tsai W.C."/>
            <person name="Van de Peer Y."/>
            <person name="Liu Z.J."/>
        </authorList>
    </citation>
    <scope>NUCLEOTIDE SEQUENCE [LARGE SCALE GENOMIC DNA]</scope>
    <source>
        <tissue evidence="1">The whole plant</tissue>
    </source>
</reference>
<dbReference type="PANTHER" id="PTHR48476">
    <property type="entry name" value="SHORT-CHAIN DEHYDROGENASE TIC 32, CHLOROPLASTIC-LIKE"/>
    <property type="match status" value="1"/>
</dbReference>
<dbReference type="PANTHER" id="PTHR48476:SF1">
    <property type="entry name" value="SHORT-CHAIN DEHYDROGENASE TIC 32, CHLOROPLASTIC-LIKE"/>
    <property type="match status" value="1"/>
</dbReference>
<dbReference type="Gene3D" id="3.40.50.720">
    <property type="entry name" value="NAD(P)-binding Rossmann-like Domain"/>
    <property type="match status" value="1"/>
</dbReference>
<sequence>MRDRKQTQDVTEGMSLSQYVEDKQIARWWTFLVVLCGQQVEDKQIARWWTFLVVLCGQQGAATSCYVALHPQVKGVSGKYFEDCNSAKLNTIATDREMAKKLWDFSVNIINGCNYDTLNRCENS</sequence>
<organism evidence="1 2">
    <name type="scientific">Dendrobium catenatum</name>
    <dbReference type="NCBI Taxonomy" id="906689"/>
    <lineage>
        <taxon>Eukaryota</taxon>
        <taxon>Viridiplantae</taxon>
        <taxon>Streptophyta</taxon>
        <taxon>Embryophyta</taxon>
        <taxon>Tracheophyta</taxon>
        <taxon>Spermatophyta</taxon>
        <taxon>Magnoliopsida</taxon>
        <taxon>Liliopsida</taxon>
        <taxon>Asparagales</taxon>
        <taxon>Orchidaceae</taxon>
        <taxon>Epidendroideae</taxon>
        <taxon>Malaxideae</taxon>
        <taxon>Dendrobiinae</taxon>
        <taxon>Dendrobium</taxon>
    </lineage>
</organism>
<accession>A0A2I0W2J5</accession>
<dbReference type="Proteomes" id="UP000233837">
    <property type="component" value="Unassembled WGS sequence"/>
</dbReference>
<keyword evidence="2" id="KW-1185">Reference proteome</keyword>